<dbReference type="Proteomes" id="UP000002016">
    <property type="component" value="Chromosome"/>
</dbReference>
<keyword evidence="8" id="KW-1185">Reference proteome</keyword>
<evidence type="ECO:0000256" key="2">
    <source>
        <dbReference type="ARBA" id="ARBA00022723"/>
    </source>
</evidence>
<organism evidence="7 8">
    <name type="scientific">Pseudothermotoga lettingae (strain ATCC BAA-301 / DSM 14385 / NBRC 107922 / TMO)</name>
    <name type="common">Thermotoga lettingae</name>
    <dbReference type="NCBI Taxonomy" id="416591"/>
    <lineage>
        <taxon>Bacteria</taxon>
        <taxon>Thermotogati</taxon>
        <taxon>Thermotogota</taxon>
        <taxon>Thermotogae</taxon>
        <taxon>Thermotogales</taxon>
        <taxon>Thermotogaceae</taxon>
        <taxon>Pseudothermotoga</taxon>
    </lineage>
</organism>
<dbReference type="SUPFAM" id="SSF51735">
    <property type="entry name" value="NAD(P)-binding Rossmann-fold domains"/>
    <property type="match status" value="1"/>
</dbReference>
<evidence type="ECO:0000256" key="3">
    <source>
        <dbReference type="ARBA" id="ARBA00022833"/>
    </source>
</evidence>
<sequence>MKAAIYKEIGKIEIEEVSNPVLTDDEVLLRVEVVGICGTDIKTYKRGHPLFRPPCILGHEVVGTVVKVNTVADNELLGRKFAIPPYLGCGECEFCKKGFSELCRNKIWINGAFVEYLVVPTGLIRRTMAEVDMEINDAIATLTEPLACVIHGIERIKPREQERILVIGAGPMGILASILLRNRNNQVFLSEINENRLALAQTMKFETINVNMVSLTDFSSKMGKFDHIIVANDSTDAVIEAFNCVKPGGKIELFGGMSRSSRLSIDPYYIHYDEIDLIGSFGFSDQDFRNAFQELKIHQNMYVKLITGEFNLNEIEKAFQAAANPSNLKIVVRIS</sequence>
<dbReference type="InterPro" id="IPR050129">
    <property type="entry name" value="Zn_alcohol_dh"/>
</dbReference>
<accession>A8F876</accession>
<dbReference type="AlphaFoldDB" id="A8F876"/>
<dbReference type="STRING" id="416591.Tlet_1806"/>
<feature type="domain" description="Glucose dehydrogenase C-terminal" evidence="6">
    <location>
        <begin position="139"/>
        <end position="333"/>
    </location>
</feature>
<name>A8F876_PSELT</name>
<evidence type="ECO:0000313" key="7">
    <source>
        <dbReference type="EMBL" id="ABV34360.1"/>
    </source>
</evidence>
<evidence type="ECO:0000259" key="5">
    <source>
        <dbReference type="Pfam" id="PF08240"/>
    </source>
</evidence>
<dbReference type="InterPro" id="IPR013154">
    <property type="entry name" value="ADH-like_N"/>
</dbReference>
<evidence type="ECO:0000313" key="8">
    <source>
        <dbReference type="Proteomes" id="UP000002016"/>
    </source>
</evidence>
<protein>
    <submittedName>
        <fullName evidence="7">Alcohol dehydrogenase GroES domain protein</fullName>
    </submittedName>
</protein>
<comment type="cofactor">
    <cofactor evidence="1">
        <name>Zn(2+)</name>
        <dbReference type="ChEBI" id="CHEBI:29105"/>
    </cofactor>
</comment>
<dbReference type="InterPro" id="IPR031640">
    <property type="entry name" value="Glu_dehyd_C"/>
</dbReference>
<evidence type="ECO:0000259" key="6">
    <source>
        <dbReference type="Pfam" id="PF16912"/>
    </source>
</evidence>
<evidence type="ECO:0000256" key="1">
    <source>
        <dbReference type="ARBA" id="ARBA00001947"/>
    </source>
</evidence>
<dbReference type="GO" id="GO:0016491">
    <property type="term" value="F:oxidoreductase activity"/>
    <property type="evidence" value="ECO:0007669"/>
    <property type="project" value="UniProtKB-KW"/>
</dbReference>
<dbReference type="PANTHER" id="PTHR43401">
    <property type="entry name" value="L-THREONINE 3-DEHYDROGENASE"/>
    <property type="match status" value="1"/>
</dbReference>
<dbReference type="KEGG" id="tle:Tlet_1806"/>
<dbReference type="Gene3D" id="3.90.180.10">
    <property type="entry name" value="Medium-chain alcohol dehydrogenases, catalytic domain"/>
    <property type="match status" value="1"/>
</dbReference>
<dbReference type="Pfam" id="PF08240">
    <property type="entry name" value="ADH_N"/>
    <property type="match status" value="1"/>
</dbReference>
<keyword evidence="4" id="KW-0560">Oxidoreductase</keyword>
<reference evidence="7 8" key="1">
    <citation type="submission" date="2007-08" db="EMBL/GenBank/DDBJ databases">
        <title>Complete sequence of Thermotoga lettingae TMO.</title>
        <authorList>
            <consortium name="US DOE Joint Genome Institute"/>
            <person name="Copeland A."/>
            <person name="Lucas S."/>
            <person name="Lapidus A."/>
            <person name="Barry K."/>
            <person name="Glavina del Rio T."/>
            <person name="Dalin E."/>
            <person name="Tice H."/>
            <person name="Pitluck S."/>
            <person name="Foster B."/>
            <person name="Bruce D."/>
            <person name="Schmutz J."/>
            <person name="Larimer F."/>
            <person name="Land M."/>
            <person name="Hauser L."/>
            <person name="Kyrpides N."/>
            <person name="Mikhailova N."/>
            <person name="Nelson K."/>
            <person name="Gogarten J.P."/>
            <person name="Noll K."/>
            <person name="Richardson P."/>
        </authorList>
    </citation>
    <scope>NUCLEOTIDE SEQUENCE [LARGE SCALE GENOMIC DNA]</scope>
    <source>
        <strain evidence="8">ATCC BAA-301 / DSM 14385 / NBRC 107922 / TMO</strain>
    </source>
</reference>
<dbReference type="SUPFAM" id="SSF50129">
    <property type="entry name" value="GroES-like"/>
    <property type="match status" value="1"/>
</dbReference>
<dbReference type="EMBL" id="CP000812">
    <property type="protein sequence ID" value="ABV34360.1"/>
    <property type="molecule type" value="Genomic_DNA"/>
</dbReference>
<gene>
    <name evidence="7" type="ordered locus">Tlet_1806</name>
</gene>
<dbReference type="GO" id="GO:0046872">
    <property type="term" value="F:metal ion binding"/>
    <property type="evidence" value="ECO:0007669"/>
    <property type="project" value="UniProtKB-KW"/>
</dbReference>
<dbReference type="eggNOG" id="COG1063">
    <property type="taxonomic scope" value="Bacteria"/>
</dbReference>
<reference evidence="7 8" key="2">
    <citation type="journal article" date="2009" name="Proc. Natl. Acad. Sci. U.S.A.">
        <title>On the chimeric nature, thermophilic origin, and phylogenetic placement of the Thermotogales.</title>
        <authorList>
            <person name="Zhaxybayeva O."/>
            <person name="Swithers K.S."/>
            <person name="Lapierre P."/>
            <person name="Fournier G.P."/>
            <person name="Bickhart D.M."/>
            <person name="DeBoy R.T."/>
            <person name="Nelson K.E."/>
            <person name="Nesbo C.L."/>
            <person name="Doolittle W.F."/>
            <person name="Gogarten J.P."/>
            <person name="Noll K.M."/>
        </authorList>
    </citation>
    <scope>NUCLEOTIDE SEQUENCE [LARGE SCALE GENOMIC DNA]</scope>
    <source>
        <strain evidence="8">ATCC BAA-301 / DSM 14385 / NBRC 107922 / TMO</strain>
    </source>
</reference>
<dbReference type="HOGENOM" id="CLU_026673_11_0_0"/>
<dbReference type="PANTHER" id="PTHR43401:SF2">
    <property type="entry name" value="L-THREONINE 3-DEHYDROGENASE"/>
    <property type="match status" value="1"/>
</dbReference>
<keyword evidence="2" id="KW-0479">Metal-binding</keyword>
<dbReference type="Pfam" id="PF16912">
    <property type="entry name" value="Glu_dehyd_C"/>
    <property type="match status" value="1"/>
</dbReference>
<dbReference type="RefSeq" id="WP_012003836.1">
    <property type="nucleotide sequence ID" value="NC_009828.1"/>
</dbReference>
<proteinExistence type="predicted"/>
<dbReference type="InterPro" id="IPR011032">
    <property type="entry name" value="GroES-like_sf"/>
</dbReference>
<evidence type="ECO:0000256" key="4">
    <source>
        <dbReference type="ARBA" id="ARBA00023002"/>
    </source>
</evidence>
<dbReference type="OrthoDB" id="9769198at2"/>
<dbReference type="InterPro" id="IPR036291">
    <property type="entry name" value="NAD(P)-bd_dom_sf"/>
</dbReference>
<dbReference type="Gene3D" id="3.40.50.720">
    <property type="entry name" value="NAD(P)-binding Rossmann-like Domain"/>
    <property type="match status" value="1"/>
</dbReference>
<keyword evidence="3" id="KW-0862">Zinc</keyword>
<feature type="domain" description="Alcohol dehydrogenase-like N-terminal" evidence="5">
    <location>
        <begin position="24"/>
        <end position="122"/>
    </location>
</feature>